<sequence>MSTAGWLLLGGLIGIGLLVLDGSRRAAAHKARQKAASRVPHQQEAYRESDRRSADQAENDDKEPALASLEGPSSPQPQSAPSAETTEYDPDQSFSLIGPSLHVVGKIEADEPVSILGKLDGTLSAPNQRVGILAGARVSPRVEAQELILSGSIFGDASIAGCAIFEPDASFQGDLSAERLQCEVGAELSGRFNISGS</sequence>
<dbReference type="AlphaFoldDB" id="A0A1G7SQG0"/>
<protein>
    <submittedName>
        <fullName evidence="3">Protein CcmA, bactofilin family</fullName>
    </submittedName>
</protein>
<dbReference type="PANTHER" id="PTHR35024">
    <property type="entry name" value="HYPOTHETICAL CYTOSOLIC PROTEIN"/>
    <property type="match status" value="1"/>
</dbReference>
<comment type="similarity">
    <text evidence="1">Belongs to the bactofilin family.</text>
</comment>
<gene>
    <name evidence="3" type="ORF">SAMN05216571_10778</name>
</gene>
<accession>A0A1G7SQG0</accession>
<reference evidence="3 4" key="1">
    <citation type="submission" date="2016-10" db="EMBL/GenBank/DDBJ databases">
        <authorList>
            <person name="de Groot N.N."/>
        </authorList>
    </citation>
    <scope>NUCLEOTIDE SEQUENCE [LARGE SCALE GENOMIC DNA]</scope>
    <source>
        <strain evidence="3 4">BH539</strain>
    </source>
</reference>
<organism evidence="3 4">
    <name type="scientific">Onishia taeanensis</name>
    <dbReference type="NCBI Taxonomy" id="284577"/>
    <lineage>
        <taxon>Bacteria</taxon>
        <taxon>Pseudomonadati</taxon>
        <taxon>Pseudomonadota</taxon>
        <taxon>Gammaproteobacteria</taxon>
        <taxon>Oceanospirillales</taxon>
        <taxon>Halomonadaceae</taxon>
        <taxon>Onishia</taxon>
    </lineage>
</organism>
<evidence type="ECO:0000256" key="1">
    <source>
        <dbReference type="ARBA" id="ARBA00044755"/>
    </source>
</evidence>
<evidence type="ECO:0000313" key="3">
    <source>
        <dbReference type="EMBL" id="SDG25132.1"/>
    </source>
</evidence>
<feature type="compositionally biased region" description="Low complexity" evidence="2">
    <location>
        <begin position="72"/>
        <end position="83"/>
    </location>
</feature>
<dbReference type="EMBL" id="FNCI01000007">
    <property type="protein sequence ID" value="SDG25132.1"/>
    <property type="molecule type" value="Genomic_DNA"/>
</dbReference>
<evidence type="ECO:0000256" key="2">
    <source>
        <dbReference type="SAM" id="MobiDB-lite"/>
    </source>
</evidence>
<evidence type="ECO:0000313" key="4">
    <source>
        <dbReference type="Proteomes" id="UP000198641"/>
    </source>
</evidence>
<dbReference type="Proteomes" id="UP000198641">
    <property type="component" value="Unassembled WGS sequence"/>
</dbReference>
<dbReference type="Pfam" id="PF04519">
    <property type="entry name" value="Bactofilin"/>
    <property type="match status" value="1"/>
</dbReference>
<name>A0A1G7SQG0_9GAMM</name>
<dbReference type="RefSeq" id="WP_092525883.1">
    <property type="nucleotide sequence ID" value="NZ_FNCI01000007.1"/>
</dbReference>
<keyword evidence="4" id="KW-1185">Reference proteome</keyword>
<proteinExistence type="inferred from homology"/>
<dbReference type="PANTHER" id="PTHR35024:SF4">
    <property type="entry name" value="POLYMER-FORMING CYTOSKELETAL PROTEIN"/>
    <property type="match status" value="1"/>
</dbReference>
<dbReference type="InterPro" id="IPR007607">
    <property type="entry name" value="BacA/B"/>
</dbReference>
<dbReference type="OrthoDB" id="6165458at2"/>
<feature type="region of interest" description="Disordered" evidence="2">
    <location>
        <begin position="29"/>
        <end position="91"/>
    </location>
</feature>
<feature type="compositionally biased region" description="Basic and acidic residues" evidence="2">
    <location>
        <begin position="44"/>
        <end position="55"/>
    </location>
</feature>